<proteinExistence type="predicted"/>
<dbReference type="EMBL" id="WKRD01000002">
    <property type="protein sequence ID" value="MSC56447.1"/>
    <property type="molecule type" value="Genomic_DNA"/>
</dbReference>
<reference evidence="4 5" key="1">
    <citation type="submission" date="2015-09" db="EMBL/GenBank/DDBJ databases">
        <authorList>
            <consortium name="Pathogen Informatics"/>
        </authorList>
    </citation>
    <scope>NUCLEOTIDE SEQUENCE [LARGE SCALE GENOMIC DNA]</scope>
    <source>
        <strain evidence="1 4">2789STDY5834875</strain>
        <strain evidence="2 5">2789STDY5834878</strain>
    </source>
</reference>
<dbReference type="EMBL" id="CZBV01000002">
    <property type="protein sequence ID" value="CUQ81623.1"/>
    <property type="molecule type" value="Genomic_DNA"/>
</dbReference>
<evidence type="ECO:0000313" key="5">
    <source>
        <dbReference type="Proteomes" id="UP000095780"/>
    </source>
</evidence>
<dbReference type="GeneID" id="41356073"/>
<dbReference type="Proteomes" id="UP000095780">
    <property type="component" value="Unassembled WGS sequence"/>
</dbReference>
<evidence type="ECO:0000313" key="3">
    <source>
        <dbReference type="EMBL" id="MSC56447.1"/>
    </source>
</evidence>
<evidence type="ECO:0000313" key="6">
    <source>
        <dbReference type="Proteomes" id="UP000481964"/>
    </source>
</evidence>
<organism evidence="2 5">
    <name type="scientific">Lachnospira eligens</name>
    <dbReference type="NCBI Taxonomy" id="39485"/>
    <lineage>
        <taxon>Bacteria</taxon>
        <taxon>Bacillati</taxon>
        <taxon>Bacillota</taxon>
        <taxon>Clostridia</taxon>
        <taxon>Lachnospirales</taxon>
        <taxon>Lachnospiraceae</taxon>
        <taxon>Lachnospira</taxon>
    </lineage>
</organism>
<evidence type="ECO:0000313" key="1">
    <source>
        <dbReference type="EMBL" id="CUQ77458.1"/>
    </source>
</evidence>
<evidence type="ECO:0000313" key="2">
    <source>
        <dbReference type="EMBL" id="CUQ81623.1"/>
    </source>
</evidence>
<dbReference type="OMA" id="TRIHING"/>
<dbReference type="AlphaFoldDB" id="A0A174Z2G4"/>
<sequence>MTGVYEARKKSGEIYYRASFTYKNKHISLGSSSDEASCHAMYNEACEIINNSSDHWIDTDHRTTSYNEAMTLSLGKYISLINFRDNNIYIKTPIYMCHKYFLYFLKEHEVLQFSTDDLFYYSNHTIMSRGGYYFVNDYGMQTSILSRFGVRSHSVKGRDYVFKNGDTHDYRYENILVVNKYNGVSQFTKNGRIMYRTRIHINGDYILGEFSSEAEAAIAYNKAVDMLSGLVNITYTPNYIEGISSVEYASLYHNIILSKNFRNYVKSVCF</sequence>
<gene>
    <name evidence="1" type="ORF">ERS852490_01578</name>
    <name evidence="2" type="ORF">ERS852492_00809</name>
    <name evidence="3" type="ORF">GKE48_03120</name>
</gene>
<reference evidence="3 6" key="2">
    <citation type="journal article" date="2019" name="Nat. Med.">
        <title>A library of human gut bacterial isolates paired with longitudinal multiomics data enables mechanistic microbiome research.</title>
        <authorList>
            <person name="Poyet M."/>
            <person name="Groussin M."/>
            <person name="Gibbons S.M."/>
            <person name="Avila-Pacheco J."/>
            <person name="Jiang X."/>
            <person name="Kearney S.M."/>
            <person name="Perrotta A.R."/>
            <person name="Berdy B."/>
            <person name="Zhao S."/>
            <person name="Lieberman T.D."/>
            <person name="Swanson P.K."/>
            <person name="Smith M."/>
            <person name="Roesemann S."/>
            <person name="Alexander J.E."/>
            <person name="Rich S.A."/>
            <person name="Livny J."/>
            <person name="Vlamakis H."/>
            <person name="Clish C."/>
            <person name="Bullock K."/>
            <person name="Deik A."/>
            <person name="Scott J."/>
            <person name="Pierce K.A."/>
            <person name="Xavier R.J."/>
            <person name="Alm E.J."/>
        </authorList>
    </citation>
    <scope>NUCLEOTIDE SEQUENCE [LARGE SCALE GENOMIC DNA]</scope>
    <source>
        <strain evidence="3 6">BIOML-A1</strain>
    </source>
</reference>
<dbReference type="Proteomes" id="UP000095621">
    <property type="component" value="Unassembled WGS sequence"/>
</dbReference>
<dbReference type="OrthoDB" id="1765300at2"/>
<evidence type="ECO:0000313" key="4">
    <source>
        <dbReference type="Proteomes" id="UP000095621"/>
    </source>
</evidence>
<evidence type="ECO:0008006" key="7">
    <source>
        <dbReference type="Google" id="ProtNLM"/>
    </source>
</evidence>
<dbReference type="Proteomes" id="UP000481964">
    <property type="component" value="Unassembled WGS sequence"/>
</dbReference>
<protein>
    <recommendedName>
        <fullName evidence="7">AP2/ERF domain-containing protein</fullName>
    </recommendedName>
</protein>
<accession>A0A174Z2G4</accession>
<dbReference type="RefSeq" id="WP_012739595.1">
    <property type="nucleotide sequence ID" value="NZ_CABIXW010000002.1"/>
</dbReference>
<dbReference type="EMBL" id="CZBU01000003">
    <property type="protein sequence ID" value="CUQ77458.1"/>
    <property type="molecule type" value="Genomic_DNA"/>
</dbReference>
<name>A0A174Z2G4_9FIRM</name>